<dbReference type="EMBL" id="KT212257">
    <property type="protein sequence ID" value="ANQ32803.1"/>
    <property type="molecule type" value="Genomic_DNA"/>
</dbReference>
<proteinExistence type="predicted"/>
<dbReference type="SUPFAM" id="SSF47095">
    <property type="entry name" value="HMG-box"/>
    <property type="match status" value="1"/>
</dbReference>
<feature type="chain" id="PRO_5008522132" evidence="2">
    <location>
        <begin position="28"/>
        <end position="372"/>
    </location>
</feature>
<dbReference type="InterPro" id="IPR009071">
    <property type="entry name" value="HMG_box_dom"/>
</dbReference>
<evidence type="ECO:0000313" key="4">
    <source>
        <dbReference type="EMBL" id="ANQ32803.1"/>
    </source>
</evidence>
<protein>
    <submittedName>
        <fullName evidence="4">MATA-HMG</fullName>
    </submittedName>
</protein>
<evidence type="ECO:0000256" key="2">
    <source>
        <dbReference type="SAM" id="SignalP"/>
    </source>
</evidence>
<dbReference type="VEuPathDB" id="FungiDB:RhiirA1_406400"/>
<dbReference type="Pfam" id="PF00505">
    <property type="entry name" value="HMG_box"/>
    <property type="match status" value="1"/>
</dbReference>
<dbReference type="InterPro" id="IPR036910">
    <property type="entry name" value="HMG_box_dom_sf"/>
</dbReference>
<name>A0A1B1EVF0_9GLOM</name>
<reference evidence="4" key="1">
    <citation type="submission" date="2015-06" db="EMBL/GenBank/DDBJ databases">
        <title>Evolution and Diversity of Sexually-Related Genes in an Arbuscular Mycorrhizal Fungi.</title>
        <authorList>
            <person name="Charron P."/>
            <person name="Marton T."/>
            <person name="Corradi N."/>
        </authorList>
    </citation>
    <scope>NUCLEOTIDE SEQUENCE</scope>
    <source>
        <strain evidence="4">A4</strain>
    </source>
</reference>
<keyword evidence="1" id="KW-0539">Nucleus</keyword>
<accession>A0A1B1EVF0</accession>
<dbReference type="VEuPathDB" id="FungiDB:RhiirFUN_018752"/>
<feature type="signal peptide" evidence="2">
    <location>
        <begin position="1"/>
        <end position="27"/>
    </location>
</feature>
<evidence type="ECO:0000256" key="1">
    <source>
        <dbReference type="PROSITE-ProRule" id="PRU00267"/>
    </source>
</evidence>
<organism evidence="4">
    <name type="scientific">Rhizophagus irregularis</name>
    <dbReference type="NCBI Taxonomy" id="588596"/>
    <lineage>
        <taxon>Eukaryota</taxon>
        <taxon>Fungi</taxon>
        <taxon>Fungi incertae sedis</taxon>
        <taxon>Mucoromycota</taxon>
        <taxon>Glomeromycotina</taxon>
        <taxon>Glomeromycetes</taxon>
        <taxon>Glomerales</taxon>
        <taxon>Glomeraceae</taxon>
        <taxon>Rhizophagus</taxon>
    </lineage>
</organism>
<feature type="domain" description="HMG box" evidence="3">
    <location>
        <begin position="118"/>
        <end position="184"/>
    </location>
</feature>
<dbReference type="GO" id="GO:0003677">
    <property type="term" value="F:DNA binding"/>
    <property type="evidence" value="ECO:0007669"/>
    <property type="project" value="UniProtKB-UniRule"/>
</dbReference>
<sequence length="372" mass="43417">MCGLKSSIVHKFFTIILIFMTEKITMTKKSTLYQGCNMFSLNERTNYKNHYTGGLIVPPLPPDPSKPTMSFNLNFKTNEEVWYGTDYSFTMDRDELLMNSTVSRRAKRIQKYGIVENPPRPLNSFFLYAKNENNKSDYKNLRAKDRLKKIKERWKSESKETKELFDCGANLAKERHAKLHKGYQFTRKTRQKKQNTIVNIEDNSFIPSKYSSKIPITSSFSSKEHSQNIPPYFEFNDNTLQIPIEKYYEQTPPTEFLPTSIQTNSIEFSVYDLPANYNQIESSISSNLELMMNQHNQHSDPQVESILDQYLLNSAEFLTWMPLVPYIQPESNFISNLTNDLSMNETPKINIPEDSYSSRFELEPNNNPQWIG</sequence>
<dbReference type="SMART" id="SM00398">
    <property type="entry name" value="HMG"/>
    <property type="match status" value="1"/>
</dbReference>
<dbReference type="GO" id="GO:0005634">
    <property type="term" value="C:nucleus"/>
    <property type="evidence" value="ECO:0007669"/>
    <property type="project" value="UniProtKB-UniRule"/>
</dbReference>
<evidence type="ECO:0000259" key="3">
    <source>
        <dbReference type="PROSITE" id="PS50118"/>
    </source>
</evidence>
<dbReference type="Gene3D" id="1.10.30.10">
    <property type="entry name" value="High mobility group box domain"/>
    <property type="match status" value="1"/>
</dbReference>
<keyword evidence="2" id="KW-0732">Signal</keyword>
<keyword evidence="1" id="KW-0238">DNA-binding</keyword>
<dbReference type="AlphaFoldDB" id="A0A1B1EVF0"/>
<gene>
    <name evidence="4" type="primary">HMG155</name>
</gene>
<dbReference type="PROSITE" id="PS50118">
    <property type="entry name" value="HMG_BOX_2"/>
    <property type="match status" value="1"/>
</dbReference>
<dbReference type="VEuPathDB" id="FungiDB:FUN_019850"/>
<feature type="DNA-binding region" description="HMG box" evidence="1">
    <location>
        <begin position="118"/>
        <end position="184"/>
    </location>
</feature>